<comment type="caution">
    <text evidence="1">The sequence shown here is derived from an EMBL/GenBank/DDBJ whole genome shotgun (WGS) entry which is preliminary data.</text>
</comment>
<name>A0AAI9U3M8_9PEZI</name>
<proteinExistence type="predicted"/>
<evidence type="ECO:0000313" key="1">
    <source>
        <dbReference type="EMBL" id="KAK1451080.1"/>
    </source>
</evidence>
<protein>
    <submittedName>
        <fullName evidence="1">Uncharacterized protein</fullName>
    </submittedName>
</protein>
<sequence>MCPNAGLRYLGRRVAEVAYSSDEATASACWPTRLTLSGPQIVDQQKTGEWWHALTVRLSAAPWLGRVAVVAAQLINAPSAAVSA</sequence>
<evidence type="ECO:0000313" key="2">
    <source>
        <dbReference type="Proteomes" id="UP001239213"/>
    </source>
</evidence>
<dbReference type="AlphaFoldDB" id="A0AAI9U3M8"/>
<dbReference type="Proteomes" id="UP001239213">
    <property type="component" value="Unassembled WGS sequence"/>
</dbReference>
<accession>A0AAI9U3M8</accession>
<gene>
    <name evidence="1" type="ORF">CCUS01_11258</name>
</gene>
<keyword evidence="2" id="KW-1185">Reference proteome</keyword>
<reference evidence="1" key="1">
    <citation type="submission" date="2016-11" db="EMBL/GenBank/DDBJ databases">
        <title>The genome sequence of Colletotrichum cuscutae.</title>
        <authorList>
            <person name="Baroncelli R."/>
        </authorList>
    </citation>
    <scope>NUCLEOTIDE SEQUENCE</scope>
    <source>
        <strain evidence="1">IMI 304802</strain>
    </source>
</reference>
<organism evidence="1 2">
    <name type="scientific">Colletotrichum cuscutae</name>
    <dbReference type="NCBI Taxonomy" id="1209917"/>
    <lineage>
        <taxon>Eukaryota</taxon>
        <taxon>Fungi</taxon>
        <taxon>Dikarya</taxon>
        <taxon>Ascomycota</taxon>
        <taxon>Pezizomycotina</taxon>
        <taxon>Sordariomycetes</taxon>
        <taxon>Hypocreomycetidae</taxon>
        <taxon>Glomerellales</taxon>
        <taxon>Glomerellaceae</taxon>
        <taxon>Colletotrichum</taxon>
        <taxon>Colletotrichum acutatum species complex</taxon>
    </lineage>
</organism>
<dbReference type="EMBL" id="MPDP01000301">
    <property type="protein sequence ID" value="KAK1451080.1"/>
    <property type="molecule type" value="Genomic_DNA"/>
</dbReference>